<evidence type="ECO:0000313" key="7">
    <source>
        <dbReference type="EMBL" id="ERL87452.1"/>
    </source>
</evidence>
<dbReference type="PANTHER" id="PTHR12385">
    <property type="entry name" value="CHOLINE TRANSPORTER-LIKE (SLC FAMILY 44)"/>
    <property type="match status" value="1"/>
</dbReference>
<comment type="subcellular location">
    <subcellularLocation>
        <location evidence="6">Cell membrane</location>
        <topology evidence="6">Multi-pass membrane protein</topology>
    </subcellularLocation>
    <subcellularLocation>
        <location evidence="1">Membrane</location>
        <topology evidence="1">Multi-pass membrane protein</topology>
    </subcellularLocation>
</comment>
<dbReference type="OrthoDB" id="420519at2759"/>
<evidence type="ECO:0000256" key="4">
    <source>
        <dbReference type="ARBA" id="ARBA00022989"/>
    </source>
</evidence>
<keyword evidence="5 6" id="KW-0472">Membrane</keyword>
<reference evidence="7 8" key="1">
    <citation type="journal article" date="2013" name="Genome Biol.">
        <title>Draft genome of the mountain pine beetle, Dendroctonus ponderosae Hopkins, a major forest pest.</title>
        <authorList>
            <person name="Keeling C.I."/>
            <person name="Yuen M.M."/>
            <person name="Liao N.Y."/>
            <person name="Docking T.R."/>
            <person name="Chan S.K."/>
            <person name="Taylor G.A."/>
            <person name="Palmquist D.L."/>
            <person name="Jackman S.D."/>
            <person name="Nguyen A."/>
            <person name="Li M."/>
            <person name="Henderson H."/>
            <person name="Janes J.K."/>
            <person name="Zhao Y."/>
            <person name="Pandoh P."/>
            <person name="Moore R."/>
            <person name="Sperling F.A."/>
            <person name="Huber D.P."/>
            <person name="Birol I."/>
            <person name="Jones S.J."/>
            <person name="Bohlmann J."/>
        </authorList>
    </citation>
    <scope>NUCLEOTIDE SEQUENCE</scope>
</reference>
<dbReference type="InterPro" id="IPR007603">
    <property type="entry name" value="Choline_transptr-like"/>
</dbReference>
<dbReference type="PANTHER" id="PTHR12385:SF96">
    <property type="entry name" value="CHOLINE TRANSPORTER-LIKE PROTEIN"/>
    <property type="match status" value="1"/>
</dbReference>
<feature type="non-terminal residue" evidence="7">
    <location>
        <position position="234"/>
    </location>
</feature>
<organism evidence="7 8">
    <name type="scientific">Dendroctonus ponderosae</name>
    <name type="common">Mountain pine beetle</name>
    <dbReference type="NCBI Taxonomy" id="77166"/>
    <lineage>
        <taxon>Eukaryota</taxon>
        <taxon>Metazoa</taxon>
        <taxon>Ecdysozoa</taxon>
        <taxon>Arthropoda</taxon>
        <taxon>Hexapoda</taxon>
        <taxon>Insecta</taxon>
        <taxon>Pterygota</taxon>
        <taxon>Neoptera</taxon>
        <taxon>Endopterygota</taxon>
        <taxon>Coleoptera</taxon>
        <taxon>Polyphaga</taxon>
        <taxon>Cucujiformia</taxon>
        <taxon>Curculionidae</taxon>
        <taxon>Scolytinae</taxon>
        <taxon>Dendroctonus</taxon>
    </lineage>
</organism>
<feature type="transmembrane region" description="Helical" evidence="6">
    <location>
        <begin position="118"/>
        <end position="140"/>
    </location>
</feature>
<evidence type="ECO:0000256" key="5">
    <source>
        <dbReference type="ARBA" id="ARBA00023136"/>
    </source>
</evidence>
<name>U4U328_DENPD</name>
<dbReference type="Proteomes" id="UP000030742">
    <property type="component" value="Unassembled WGS sequence"/>
</dbReference>
<keyword evidence="3 6" id="KW-0812">Transmembrane</keyword>
<proteinExistence type="inferred from homology"/>
<comment type="similarity">
    <text evidence="2 6">Belongs to the CTL (choline transporter-like) family.</text>
</comment>
<dbReference type="Pfam" id="PF04515">
    <property type="entry name" value="Choline_transpo"/>
    <property type="match status" value="1"/>
</dbReference>
<dbReference type="GO" id="GO:0005886">
    <property type="term" value="C:plasma membrane"/>
    <property type="evidence" value="ECO:0007669"/>
    <property type="project" value="UniProtKB-SubCell"/>
</dbReference>
<evidence type="ECO:0000256" key="6">
    <source>
        <dbReference type="RuleBase" id="RU368066"/>
    </source>
</evidence>
<comment type="function">
    <text evidence="6">Choline transporter.</text>
</comment>
<dbReference type="GO" id="GO:0022857">
    <property type="term" value="F:transmembrane transporter activity"/>
    <property type="evidence" value="ECO:0007669"/>
    <property type="project" value="UniProtKB-UniRule"/>
</dbReference>
<evidence type="ECO:0000313" key="8">
    <source>
        <dbReference type="Proteomes" id="UP000030742"/>
    </source>
</evidence>
<sequence length="234" mass="26760">MLQEKGPAVFYNHWYYHGRMRPIDCLHVVFWNTASGRTRLAQLRDEPRDDRINRPQHRGLFVDLPVSDGNPVHDYRRRCRVPARFQRPTPADAAHLLYRDKNLLSSPILTSAGITFKYHLGTISLGSLIILQIQIFKALLKVMMSHRWCRNIAVACLNYFEEIFRFLSKNSYIVTAMHGQGFFQSGKRAVKLLVQNISNVIALNFIGDFVLAVAVVIVVVISVSVSAFIFYLAP</sequence>
<evidence type="ECO:0000256" key="1">
    <source>
        <dbReference type="ARBA" id="ARBA00004141"/>
    </source>
</evidence>
<dbReference type="EMBL" id="KB631957">
    <property type="protein sequence ID" value="ERL87452.1"/>
    <property type="molecule type" value="Genomic_DNA"/>
</dbReference>
<evidence type="ECO:0000256" key="3">
    <source>
        <dbReference type="ARBA" id="ARBA00022692"/>
    </source>
</evidence>
<feature type="transmembrane region" description="Helical" evidence="6">
    <location>
        <begin position="209"/>
        <end position="233"/>
    </location>
</feature>
<protein>
    <recommendedName>
        <fullName evidence="6">Choline transporter-like protein</fullName>
    </recommendedName>
</protein>
<gene>
    <name evidence="7" type="ORF">D910_04844</name>
</gene>
<comment type="caution">
    <text evidence="6">Lacks conserved residue(s) required for the propagation of feature annotation.</text>
</comment>
<evidence type="ECO:0000256" key="2">
    <source>
        <dbReference type="ARBA" id="ARBA00007168"/>
    </source>
</evidence>
<accession>U4U328</accession>
<dbReference type="AlphaFoldDB" id="U4U328"/>
<keyword evidence="4 6" id="KW-1133">Transmembrane helix</keyword>